<keyword evidence="1" id="KW-0472">Membrane</keyword>
<reference evidence="2 3" key="1">
    <citation type="submission" date="2022-11" db="EMBL/GenBank/DDBJ databases">
        <title>Minimal conservation of predation-associated metabolite biosynthetic gene clusters underscores biosynthetic potential of Myxococcota including descriptions for ten novel species: Archangium lansinium sp. nov., Myxococcus landrumus sp. nov., Nannocystis bai.</title>
        <authorList>
            <person name="Ahearne A."/>
            <person name="Stevens C."/>
            <person name="Phillips K."/>
        </authorList>
    </citation>
    <scope>NUCLEOTIDE SEQUENCE [LARGE SCALE GENOMIC DNA]</scope>
    <source>
        <strain evidence="2 3">MIWBW</strain>
    </source>
</reference>
<organism evidence="2 3">
    <name type="scientific">Archangium lansingense</name>
    <dbReference type="NCBI Taxonomy" id="2995310"/>
    <lineage>
        <taxon>Bacteria</taxon>
        <taxon>Pseudomonadati</taxon>
        <taxon>Myxococcota</taxon>
        <taxon>Myxococcia</taxon>
        <taxon>Myxococcales</taxon>
        <taxon>Cystobacterineae</taxon>
        <taxon>Archangiaceae</taxon>
        <taxon>Archangium</taxon>
    </lineage>
</organism>
<keyword evidence="1" id="KW-0812">Transmembrane</keyword>
<name>A0ABT4AI22_9BACT</name>
<gene>
    <name evidence="2" type="ORF">OV287_43365</name>
</gene>
<proteinExistence type="predicted"/>
<keyword evidence="3" id="KW-1185">Reference proteome</keyword>
<comment type="caution">
    <text evidence="2">The sequence shown here is derived from an EMBL/GenBank/DDBJ whole genome shotgun (WGS) entry which is preliminary data.</text>
</comment>
<keyword evidence="1" id="KW-1133">Transmembrane helix</keyword>
<accession>A0ABT4AI22</accession>
<protein>
    <submittedName>
        <fullName evidence="2">Molecular chaperone DnaJ</fullName>
    </submittedName>
</protein>
<dbReference type="EMBL" id="JAPNKA010000001">
    <property type="protein sequence ID" value="MCY1081315.1"/>
    <property type="molecule type" value="Genomic_DNA"/>
</dbReference>
<dbReference type="Proteomes" id="UP001207654">
    <property type="component" value="Unassembled WGS sequence"/>
</dbReference>
<dbReference type="RefSeq" id="WP_267539919.1">
    <property type="nucleotide sequence ID" value="NZ_JAPNKA010000001.1"/>
</dbReference>
<sequence length="86" mass="9274">MAKGGQTPKDPASPRMQAAWKLKDSGDVVAARHEAERILADNPSPEDKAQAEELLRRSTTSRSLFGFALVAAVILVLLVVLAATRY</sequence>
<evidence type="ECO:0000313" key="2">
    <source>
        <dbReference type="EMBL" id="MCY1081315.1"/>
    </source>
</evidence>
<evidence type="ECO:0000256" key="1">
    <source>
        <dbReference type="SAM" id="Phobius"/>
    </source>
</evidence>
<evidence type="ECO:0000313" key="3">
    <source>
        <dbReference type="Proteomes" id="UP001207654"/>
    </source>
</evidence>
<feature type="transmembrane region" description="Helical" evidence="1">
    <location>
        <begin position="64"/>
        <end position="83"/>
    </location>
</feature>